<protein>
    <submittedName>
        <fullName evidence="4">Uncharacterized protein</fullName>
    </submittedName>
</protein>
<dbReference type="EMBL" id="BTSY01000002">
    <property type="protein sequence ID" value="GMT13351.1"/>
    <property type="molecule type" value="Genomic_DNA"/>
</dbReference>
<keyword evidence="2" id="KW-0812">Transmembrane</keyword>
<keyword evidence="2" id="KW-1133">Transmembrane helix</keyword>
<dbReference type="Proteomes" id="UP001432322">
    <property type="component" value="Unassembled WGS sequence"/>
</dbReference>
<feature type="chain" id="PRO_5043842907" evidence="3">
    <location>
        <begin position="28"/>
        <end position="120"/>
    </location>
</feature>
<evidence type="ECO:0000256" key="2">
    <source>
        <dbReference type="SAM" id="Phobius"/>
    </source>
</evidence>
<accession>A0AAV5V1C7</accession>
<keyword evidence="2" id="KW-0472">Membrane</keyword>
<dbReference type="AlphaFoldDB" id="A0AAV5V1C7"/>
<evidence type="ECO:0000256" key="3">
    <source>
        <dbReference type="SAM" id="SignalP"/>
    </source>
</evidence>
<feature type="transmembrane region" description="Helical" evidence="2">
    <location>
        <begin position="35"/>
        <end position="55"/>
    </location>
</feature>
<evidence type="ECO:0000313" key="5">
    <source>
        <dbReference type="Proteomes" id="UP001432322"/>
    </source>
</evidence>
<reference evidence="4" key="1">
    <citation type="submission" date="2023-10" db="EMBL/GenBank/DDBJ databases">
        <title>Genome assembly of Pristionchus species.</title>
        <authorList>
            <person name="Yoshida K."/>
            <person name="Sommer R.J."/>
        </authorList>
    </citation>
    <scope>NUCLEOTIDE SEQUENCE</scope>
    <source>
        <strain evidence="4">RS5133</strain>
    </source>
</reference>
<evidence type="ECO:0000256" key="1">
    <source>
        <dbReference type="SAM" id="MobiDB-lite"/>
    </source>
</evidence>
<feature type="signal peptide" evidence="3">
    <location>
        <begin position="1"/>
        <end position="27"/>
    </location>
</feature>
<name>A0AAV5V1C7_9BILA</name>
<keyword evidence="5" id="KW-1185">Reference proteome</keyword>
<comment type="caution">
    <text evidence="4">The sequence shown here is derived from an EMBL/GenBank/DDBJ whole genome shotgun (WGS) entry which is preliminary data.</text>
</comment>
<feature type="region of interest" description="Disordered" evidence="1">
    <location>
        <begin position="64"/>
        <end position="120"/>
    </location>
</feature>
<keyword evidence="3" id="KW-0732">Signal</keyword>
<organism evidence="4 5">
    <name type="scientific">Pristionchus fissidentatus</name>
    <dbReference type="NCBI Taxonomy" id="1538716"/>
    <lineage>
        <taxon>Eukaryota</taxon>
        <taxon>Metazoa</taxon>
        <taxon>Ecdysozoa</taxon>
        <taxon>Nematoda</taxon>
        <taxon>Chromadorea</taxon>
        <taxon>Rhabditida</taxon>
        <taxon>Rhabditina</taxon>
        <taxon>Diplogasteromorpha</taxon>
        <taxon>Diplogasteroidea</taxon>
        <taxon>Neodiplogasteridae</taxon>
        <taxon>Pristionchus</taxon>
    </lineage>
</organism>
<sequence>IQMRRPSLVHTLSVLFILSAQMGVAEAYTSYNQEGFALVIVGILLFIVCCIPYLCSDQERRRRREAKGVERLDESGASDSEAVDYPRQQRADPSTPHGEVNYGWRSGSPVAPDPVQMPPH</sequence>
<proteinExistence type="predicted"/>
<gene>
    <name evidence="4" type="ORF">PFISCL1PPCAC_4648</name>
</gene>
<feature type="non-terminal residue" evidence="4">
    <location>
        <position position="1"/>
    </location>
</feature>
<evidence type="ECO:0000313" key="4">
    <source>
        <dbReference type="EMBL" id="GMT13351.1"/>
    </source>
</evidence>
<feature type="compositionally biased region" description="Pro residues" evidence="1">
    <location>
        <begin position="111"/>
        <end position="120"/>
    </location>
</feature>